<proteinExistence type="predicted"/>
<dbReference type="KEGG" id="vg:18559612"/>
<dbReference type="Proteomes" id="UP000000694">
    <property type="component" value="Segment"/>
</dbReference>
<accession>G1JWK7</accession>
<evidence type="ECO:0000313" key="2">
    <source>
        <dbReference type="Proteomes" id="UP000000694"/>
    </source>
</evidence>
<name>G1JWK7_9CAUD</name>
<dbReference type="EMBL" id="JN412589">
    <property type="protein sequence ID" value="AEL98005.1"/>
    <property type="molecule type" value="Genomic_DNA"/>
</dbReference>
<organism evidence="1 2">
    <name type="scientific">Mycobacterium phage Patience</name>
    <dbReference type="NCBI Taxonomy" id="1074308"/>
    <lineage>
        <taxon>Viruses</taxon>
        <taxon>Duplodnaviria</taxon>
        <taxon>Heunggongvirae</taxon>
        <taxon>Uroviricota</taxon>
        <taxon>Caudoviricetes</taxon>
        <taxon>Patiencevirus</taxon>
        <taxon>Patiencevirus patience</taxon>
    </lineage>
</organism>
<reference evidence="1 2" key="1">
    <citation type="journal article" date="2012" name="J. Virol.">
        <title>Complete Genome Sequences of 138 Mycobacteriophages.</title>
        <authorList>
            <consortium name="the Science Education Alliance Phage Hunters Advancing Genomics and Evolutionary Science Program"/>
            <consortium name="the KwaZulu-Natal Research Institute for Tuberculosis and HIV Mycobacterial Genetics Course Students"/>
            <consortium name="the Phage Hunters Integrating Research and Education Program"/>
            <person name="Hatfull G.F."/>
        </authorList>
    </citation>
    <scope>NUCLEOTIDE SEQUENCE [LARGE SCALE GENOMIC DNA]</scope>
</reference>
<protein>
    <submittedName>
        <fullName evidence="1">Uncharacterized protein</fullName>
    </submittedName>
</protein>
<evidence type="ECO:0000313" key="1">
    <source>
        <dbReference type="EMBL" id="AEL98005.1"/>
    </source>
</evidence>
<dbReference type="GeneID" id="18559612"/>
<keyword evidence="2" id="KW-1185">Reference proteome</keyword>
<dbReference type="RefSeq" id="YP_009012236.1">
    <property type="nucleotide sequence ID" value="NC_023691.1"/>
</dbReference>
<sequence length="115" mass="13106">MNFNTGAKPMPEYPGLVSRQDLVDLCRGELPRLVKENELLAENIDLFERQHGDHRATIQSFNLGLAENIGFQKALRMVCEWAKDHLVEEPAIGDPEDEIADYRKQLKDKFGASDH</sequence>
<gene>
    <name evidence="1" type="primary">97</name>
    <name evidence="1" type="ORF">PATIENCE_97</name>
</gene>